<comment type="caution">
    <text evidence="3">The sequence shown here is derived from an EMBL/GenBank/DDBJ whole genome shotgun (WGS) entry which is preliminary data.</text>
</comment>
<reference evidence="3 4" key="1">
    <citation type="submission" date="2023-07" db="EMBL/GenBank/DDBJ databases">
        <title>Sequencing the genomes of 1000 actinobacteria strains.</title>
        <authorList>
            <person name="Klenk H.-P."/>
        </authorList>
    </citation>
    <scope>NUCLEOTIDE SEQUENCE [LARGE SCALE GENOMIC DNA]</scope>
    <source>
        <strain evidence="3 4">DSM 15539</strain>
    </source>
</reference>
<dbReference type="SUPFAM" id="SSF55681">
    <property type="entry name" value="Class II aaRS and biotin synthetases"/>
    <property type="match status" value="1"/>
</dbReference>
<name>A0ABU1T0P7_9ACTO</name>
<dbReference type="InterPro" id="IPR004408">
    <property type="entry name" value="Biotin_CoA_COase_ligase"/>
</dbReference>
<dbReference type="InterPro" id="IPR004143">
    <property type="entry name" value="BPL_LPL_catalytic"/>
</dbReference>
<dbReference type="PANTHER" id="PTHR12835">
    <property type="entry name" value="BIOTIN PROTEIN LIGASE"/>
    <property type="match status" value="1"/>
</dbReference>
<organism evidence="3 4">
    <name type="scientific">Arcanobacterium hippocoleae</name>
    <dbReference type="NCBI Taxonomy" id="149017"/>
    <lineage>
        <taxon>Bacteria</taxon>
        <taxon>Bacillati</taxon>
        <taxon>Actinomycetota</taxon>
        <taxon>Actinomycetes</taxon>
        <taxon>Actinomycetales</taxon>
        <taxon>Actinomycetaceae</taxon>
        <taxon>Arcanobacterium</taxon>
    </lineage>
</organism>
<evidence type="ECO:0000313" key="4">
    <source>
        <dbReference type="Proteomes" id="UP001266099"/>
    </source>
</evidence>
<evidence type="ECO:0000256" key="1">
    <source>
        <dbReference type="ARBA" id="ARBA00022598"/>
    </source>
</evidence>
<dbReference type="NCBIfam" id="TIGR00121">
    <property type="entry name" value="birA_ligase"/>
    <property type="match status" value="1"/>
</dbReference>
<dbReference type="Pfam" id="PF03099">
    <property type="entry name" value="BPL_LplA_LipB"/>
    <property type="match status" value="1"/>
</dbReference>
<dbReference type="InterPro" id="IPR045864">
    <property type="entry name" value="aa-tRNA-synth_II/BPL/LPL"/>
</dbReference>
<dbReference type="CDD" id="cd16442">
    <property type="entry name" value="BPL"/>
    <property type="match status" value="1"/>
</dbReference>
<keyword evidence="1" id="KW-0436">Ligase</keyword>
<evidence type="ECO:0000313" key="3">
    <source>
        <dbReference type="EMBL" id="MDR6938939.1"/>
    </source>
</evidence>
<protein>
    <submittedName>
        <fullName evidence="3">Biotin-[acetyl-CoA-carboxylase] ligase BirA-like protein</fullName>
    </submittedName>
</protein>
<evidence type="ECO:0000259" key="2">
    <source>
        <dbReference type="Pfam" id="PF03099"/>
    </source>
</evidence>
<dbReference type="Proteomes" id="UP001266099">
    <property type="component" value="Unassembled WGS sequence"/>
</dbReference>
<sequence length="224" mass="24535">MPQFSVCIADFQERGRGRYQRHWQAPKQTSLLMSVLIPLDSNIDYGWATFAGALAAREACAKILPAQKILLKWPNDVVSMQGQKIGGVLGEVLGERDGMLFGAIGVGINILQAKNELLATATSLRMLDSSLQGEFKIVREALAVLFLNELKQNLQLQKTDVLSKMSLHCIDIGKVRNLQTRIGKISGTVRGIGANGELILGNHLITPDQMAQNALLEPDFVTKK</sequence>
<dbReference type="EMBL" id="JAVDUJ010000001">
    <property type="protein sequence ID" value="MDR6938939.1"/>
    <property type="molecule type" value="Genomic_DNA"/>
</dbReference>
<keyword evidence="4" id="KW-1185">Reference proteome</keyword>
<dbReference type="PANTHER" id="PTHR12835:SF5">
    <property type="entry name" value="BIOTIN--PROTEIN LIGASE"/>
    <property type="match status" value="1"/>
</dbReference>
<feature type="domain" description="BPL/LPL catalytic" evidence="2">
    <location>
        <begin position="5"/>
        <end position="109"/>
    </location>
</feature>
<accession>A0ABU1T0P7</accession>
<gene>
    <name evidence="3" type="ORF">J2S36_000482</name>
</gene>
<proteinExistence type="predicted"/>
<dbReference type="Gene3D" id="3.30.930.10">
    <property type="entry name" value="Bira Bifunctional Protein, Domain 2"/>
    <property type="match status" value="1"/>
</dbReference>